<dbReference type="Proteomes" id="UP000048926">
    <property type="component" value="Unassembled WGS sequence"/>
</dbReference>
<evidence type="ECO:0000313" key="1">
    <source>
        <dbReference type="EMBL" id="CTQ43491.1"/>
    </source>
</evidence>
<organism evidence="1 2">
    <name type="scientific">Roseibium aggregatum</name>
    <dbReference type="NCBI Taxonomy" id="187304"/>
    <lineage>
        <taxon>Bacteria</taxon>
        <taxon>Pseudomonadati</taxon>
        <taxon>Pseudomonadota</taxon>
        <taxon>Alphaproteobacteria</taxon>
        <taxon>Hyphomicrobiales</taxon>
        <taxon>Stappiaceae</taxon>
        <taxon>Roseibium</taxon>
    </lineage>
</organism>
<sequence length="727" mass="81715">MEFDVLYLADLRFPGGTSTSLKNDLRACKQAGLKAGIIPLCSPFFSRNRTLNASVLAEIRATGTVIVPQNERPRSRVALLYHPTLLDKRVQCRTRFDADACYLVVHQTIRNRDGQRAFPADHWSALISDWYGHSLKLLPVSEIVREDLVMNGLSHAVHQGNWANLIDLADYPEKQSREPKSPLVIGRHSRPSADKWPSLSVATTCYPQSTDFAFRMMGVPQSFVDQFEELPSNWQVLPFSKGPIFGFLQGLDIYSYFHSKALIEAFGYCVLEALATGLPCVVPRYMETSFSDACLYAEPDEAPLVYEQLRTDPKLYETTSRKARTFVEERFGLDQFTAKFEKIAEPSVAALPAPKTRRPAPAPVVLTITSNGVGLGHLSRQLAIARAIGPRANVVFFSLSEAIEIARSMGYLAEFRPFRQRLELDFKAWNSYFFQEMREALSHYKPCLTLFDGNLPYAGFVDAVESYGRATSVWIRRGLWRTPQPNSISREGFFDAIIEPGELCAPLDEGYSRPNPNSVTRVDPVLMTPRDQLFDGTTARRALNLPDDAILCLVQLGSEANFDMSLPRARLLEFLNRHPQVIAVDVRSPLHFEEHADFHERLVMRKVYPLGQYLKAFDFAVCAAGYNTFHENIAAALPSIFIPNSNPIMDVQEARAEYGARAGWNLTSPAEDPYAIGEQLVQMLDPDFRQSLARSCLRKSGWWNGAQQTAHLLQAVAQLPANPLEER</sequence>
<dbReference type="STRING" id="187304.B0E33_20740"/>
<evidence type="ECO:0000313" key="2">
    <source>
        <dbReference type="Proteomes" id="UP000048926"/>
    </source>
</evidence>
<dbReference type="AlphaFoldDB" id="A0A0M6Y3B6"/>
<dbReference type="EMBL" id="CXST01000001">
    <property type="protein sequence ID" value="CTQ43491.1"/>
    <property type="molecule type" value="Genomic_DNA"/>
</dbReference>
<reference evidence="2" key="1">
    <citation type="submission" date="2015-07" db="EMBL/GenBank/DDBJ databases">
        <authorList>
            <person name="Rodrigo-Torres Lidia"/>
            <person name="Arahal R.David."/>
        </authorList>
    </citation>
    <scope>NUCLEOTIDE SEQUENCE [LARGE SCALE GENOMIC DNA]</scope>
    <source>
        <strain evidence="2">CECT 4801</strain>
    </source>
</reference>
<keyword evidence="2" id="KW-1185">Reference proteome</keyword>
<name>A0A0M6Y3B6_9HYPH</name>
<dbReference type="Gene3D" id="3.40.50.2000">
    <property type="entry name" value="Glycogen Phosphorylase B"/>
    <property type="match status" value="2"/>
</dbReference>
<dbReference type="SUPFAM" id="SSF53756">
    <property type="entry name" value="UDP-Glycosyltransferase/glycogen phosphorylase"/>
    <property type="match status" value="2"/>
</dbReference>
<accession>A0A0M6Y3B6</accession>
<keyword evidence="1" id="KW-0808">Transferase</keyword>
<protein>
    <submittedName>
        <fullName evidence="1">Putative glycosyl transferase</fullName>
    </submittedName>
</protein>
<gene>
    <name evidence="1" type="ORF">LAL4801_01929</name>
</gene>
<dbReference type="GO" id="GO:0016740">
    <property type="term" value="F:transferase activity"/>
    <property type="evidence" value="ECO:0007669"/>
    <property type="project" value="UniProtKB-KW"/>
</dbReference>
<dbReference type="OrthoDB" id="8549922at2"/>
<dbReference type="RefSeq" id="WP_055655650.1">
    <property type="nucleotide sequence ID" value="NZ_CXST01000001.1"/>
</dbReference>
<proteinExistence type="predicted"/>